<accession>A0ACD3SM51</accession>
<dbReference type="EMBL" id="AKCV02000025">
    <property type="protein sequence ID" value="TMS57248.1"/>
    <property type="molecule type" value="Genomic_DNA"/>
</dbReference>
<organism evidence="1 2">
    <name type="scientific">Imbroritus primus</name>
    <dbReference type="NCBI Taxonomy" id="3058603"/>
    <lineage>
        <taxon>Bacteria</taxon>
        <taxon>Pseudomonadati</taxon>
        <taxon>Pseudomonadota</taxon>
        <taxon>Betaproteobacteria</taxon>
        <taxon>Burkholderiales</taxon>
        <taxon>Burkholderiaceae</taxon>
        <taxon>Imbroritus</taxon>
    </lineage>
</organism>
<keyword evidence="1" id="KW-0378">Hydrolase</keyword>
<name>A0ACD3SM51_9BURK</name>
<protein>
    <submittedName>
        <fullName evidence="1">HAD family hydrolase</fullName>
    </submittedName>
</protein>
<proteinExistence type="predicted"/>
<reference evidence="1" key="1">
    <citation type="submission" date="2019-05" db="EMBL/GenBank/DDBJ databases">
        <title>Revised genome assembly of Burkholderiaceae (previously Ralstonia) sp. PBA.</title>
        <authorList>
            <person name="Gan H.M."/>
        </authorList>
    </citation>
    <scope>NUCLEOTIDE SEQUENCE</scope>
    <source>
        <strain evidence="1">PBA</strain>
    </source>
</reference>
<keyword evidence="2" id="KW-1185">Reference proteome</keyword>
<sequence length="201" mass="21168">MAEPTPAGADGAPLHANSDARHPQALERASRVRLMIFDVDGVLTDGRLLAGPEGEVIKAFDTLDGHGIKLLAQSGITPAIITGRRSGIVAWRMRELGIAHVYQGVQDKRTAFADVLAKTGVTADACGYMGDDWPDLPVLLQVGFAACPAQAHREVRARCHYVAQAEGGRGAAREVCDLLLRAHGAYDALLNDILAGGAAPT</sequence>
<evidence type="ECO:0000313" key="2">
    <source>
        <dbReference type="Proteomes" id="UP000004277"/>
    </source>
</evidence>
<comment type="caution">
    <text evidence="1">The sequence shown here is derived from an EMBL/GenBank/DDBJ whole genome shotgun (WGS) entry which is preliminary data.</text>
</comment>
<gene>
    <name evidence="1" type="ORF">MW7_014985</name>
</gene>
<dbReference type="Proteomes" id="UP000004277">
    <property type="component" value="Unassembled WGS sequence"/>
</dbReference>
<evidence type="ECO:0000313" key="1">
    <source>
        <dbReference type="EMBL" id="TMS57248.1"/>
    </source>
</evidence>